<feature type="domain" description="YbaK/aminoacyl-tRNA synthetase-associated" evidence="1">
    <location>
        <begin position="29"/>
        <end position="102"/>
    </location>
</feature>
<dbReference type="EMBL" id="UINC01070738">
    <property type="protein sequence ID" value="SVC05114.1"/>
    <property type="molecule type" value="Genomic_DNA"/>
</dbReference>
<dbReference type="Pfam" id="PF04073">
    <property type="entry name" value="tRNA_edit"/>
    <property type="match status" value="1"/>
</dbReference>
<protein>
    <recommendedName>
        <fullName evidence="1">YbaK/aminoacyl-tRNA synthetase-associated domain-containing protein</fullName>
    </recommendedName>
</protein>
<dbReference type="Gene3D" id="3.90.960.10">
    <property type="entry name" value="YbaK/aminoacyl-tRNA synthetase-associated domain"/>
    <property type="match status" value="1"/>
</dbReference>
<feature type="non-terminal residue" evidence="2">
    <location>
        <position position="102"/>
    </location>
</feature>
<dbReference type="CDD" id="cd04332">
    <property type="entry name" value="YbaK_like"/>
    <property type="match status" value="1"/>
</dbReference>
<dbReference type="InterPro" id="IPR036754">
    <property type="entry name" value="YbaK/aa-tRNA-synt-asso_dom_sf"/>
</dbReference>
<accession>A0A382IZ66</accession>
<evidence type="ECO:0000259" key="1">
    <source>
        <dbReference type="Pfam" id="PF04073"/>
    </source>
</evidence>
<evidence type="ECO:0000313" key="2">
    <source>
        <dbReference type="EMBL" id="SVC05114.1"/>
    </source>
</evidence>
<dbReference type="GO" id="GO:0002161">
    <property type="term" value="F:aminoacyl-tRNA deacylase activity"/>
    <property type="evidence" value="ECO:0007669"/>
    <property type="project" value="InterPro"/>
</dbReference>
<dbReference type="InterPro" id="IPR007214">
    <property type="entry name" value="YbaK/aa-tRNA-synth-assoc-dom"/>
</dbReference>
<gene>
    <name evidence="2" type="ORF">METZ01_LOCUS257968</name>
</gene>
<reference evidence="2" key="1">
    <citation type="submission" date="2018-05" db="EMBL/GenBank/DDBJ databases">
        <authorList>
            <person name="Lanie J.A."/>
            <person name="Ng W.-L."/>
            <person name="Kazmierczak K.M."/>
            <person name="Andrzejewski T.M."/>
            <person name="Davidsen T.M."/>
            <person name="Wayne K.J."/>
            <person name="Tettelin H."/>
            <person name="Glass J.I."/>
            <person name="Rusch D."/>
            <person name="Podicherti R."/>
            <person name="Tsui H.-C.T."/>
            <person name="Winkler M.E."/>
        </authorList>
    </citation>
    <scope>NUCLEOTIDE SEQUENCE</scope>
</reference>
<dbReference type="AlphaFoldDB" id="A0A382IZ66"/>
<sequence length="102" mass="10839">MGLPAYQYLEGLGIEHQRLSFPPDTEKGAAGVARALGYEPGQMVKTLIFETGAAERILVMVGGDKNGISGHLKRAIASRNIKLASPETVKEVTGYMIGSIPP</sequence>
<name>A0A382IZ66_9ZZZZ</name>
<dbReference type="SUPFAM" id="SSF55826">
    <property type="entry name" value="YbaK/ProRS associated domain"/>
    <property type="match status" value="1"/>
</dbReference>
<organism evidence="2">
    <name type="scientific">marine metagenome</name>
    <dbReference type="NCBI Taxonomy" id="408172"/>
    <lineage>
        <taxon>unclassified sequences</taxon>
        <taxon>metagenomes</taxon>
        <taxon>ecological metagenomes</taxon>
    </lineage>
</organism>
<proteinExistence type="predicted"/>